<sequence length="221" mass="24641">MLNLIVKDFLLINRGLIKQAICFIICIALLQFLGASAVYIGIPVIMTLGTLLASYGLGEKNNVDVLINSLPVNGREVVLSKYLSALIFLCFSIITNIVFSTVIKLSGFSHINRFINIEDIAICIVFIAFYVSIYVPIYLLFGYTKTRGFSTILQLIEFFALLFVIMIFTFVDNGTGVSSIISFFSRPHFKLTMAISSLVSSIIIVAVSIFISLKIYINREF</sequence>
<organism evidence="2 3">
    <name type="scientific">Clostridium neuense</name>
    <dbReference type="NCBI Taxonomy" id="1728934"/>
    <lineage>
        <taxon>Bacteria</taxon>
        <taxon>Bacillati</taxon>
        <taxon>Bacillota</taxon>
        <taxon>Clostridia</taxon>
        <taxon>Eubacteriales</taxon>
        <taxon>Clostridiaceae</taxon>
        <taxon>Clostridium</taxon>
    </lineage>
</organism>
<keyword evidence="3" id="KW-1185">Reference proteome</keyword>
<evidence type="ECO:0000313" key="2">
    <source>
        <dbReference type="EMBL" id="MFL0249800.1"/>
    </source>
</evidence>
<dbReference type="PANTHER" id="PTHR41309:SF2">
    <property type="entry name" value="MEMBRANE PROTEIN"/>
    <property type="match status" value="1"/>
</dbReference>
<proteinExistence type="predicted"/>
<gene>
    <name evidence="2" type="ORF">ACJDT4_05150</name>
</gene>
<feature type="transmembrane region" description="Helical" evidence="1">
    <location>
        <begin position="191"/>
        <end position="217"/>
    </location>
</feature>
<dbReference type="PANTHER" id="PTHR41309">
    <property type="entry name" value="MEMBRANE PROTEIN-RELATED"/>
    <property type="match status" value="1"/>
</dbReference>
<keyword evidence="1" id="KW-0812">Transmembrane</keyword>
<protein>
    <submittedName>
        <fullName evidence="2">ABC-2 transporter permease</fullName>
    </submittedName>
</protein>
<keyword evidence="1" id="KW-0472">Membrane</keyword>
<dbReference type="InterPro" id="IPR025699">
    <property type="entry name" value="ABC2_memb-like"/>
</dbReference>
<dbReference type="Pfam" id="PF13346">
    <property type="entry name" value="ABC2_membrane_5"/>
    <property type="match status" value="1"/>
</dbReference>
<dbReference type="EMBL" id="JBJIAA010000003">
    <property type="protein sequence ID" value="MFL0249800.1"/>
    <property type="molecule type" value="Genomic_DNA"/>
</dbReference>
<feature type="transmembrane region" description="Helical" evidence="1">
    <location>
        <begin position="20"/>
        <end position="42"/>
    </location>
</feature>
<reference evidence="2 3" key="1">
    <citation type="submission" date="2024-11" db="EMBL/GenBank/DDBJ databases">
        <authorList>
            <person name="Heng Y.C."/>
            <person name="Lim A.C.H."/>
            <person name="Lee J.K.Y."/>
            <person name="Kittelmann S."/>
        </authorList>
    </citation>
    <scope>NUCLEOTIDE SEQUENCE [LARGE SCALE GENOMIC DNA]</scope>
    <source>
        <strain evidence="2 3">WILCCON 0114</strain>
    </source>
</reference>
<comment type="caution">
    <text evidence="2">The sequence shown here is derived from an EMBL/GenBank/DDBJ whole genome shotgun (WGS) entry which is preliminary data.</text>
</comment>
<feature type="transmembrane region" description="Helical" evidence="1">
    <location>
        <begin position="152"/>
        <end position="171"/>
    </location>
</feature>
<evidence type="ECO:0000313" key="3">
    <source>
        <dbReference type="Proteomes" id="UP001623592"/>
    </source>
</evidence>
<accession>A0ABW8TDQ9</accession>
<keyword evidence="1" id="KW-1133">Transmembrane helix</keyword>
<feature type="transmembrane region" description="Helical" evidence="1">
    <location>
        <begin position="79"/>
        <end position="99"/>
    </location>
</feature>
<name>A0ABW8TDQ9_9CLOT</name>
<dbReference type="Proteomes" id="UP001623592">
    <property type="component" value="Unassembled WGS sequence"/>
</dbReference>
<dbReference type="RefSeq" id="WP_406786463.1">
    <property type="nucleotide sequence ID" value="NZ_JBJIAA010000003.1"/>
</dbReference>
<feature type="transmembrane region" description="Helical" evidence="1">
    <location>
        <begin position="120"/>
        <end position="140"/>
    </location>
</feature>
<evidence type="ECO:0000256" key="1">
    <source>
        <dbReference type="SAM" id="Phobius"/>
    </source>
</evidence>